<dbReference type="Pfam" id="PF00621">
    <property type="entry name" value="RhoGEF"/>
    <property type="match status" value="1"/>
</dbReference>
<dbReference type="SUPFAM" id="SSF50729">
    <property type="entry name" value="PH domain-like"/>
    <property type="match status" value="1"/>
</dbReference>
<keyword evidence="5" id="KW-1185">Reference proteome</keyword>
<organism evidence="4 5">
    <name type="scientific">Rhizopus stolonifer</name>
    <name type="common">Rhizopus nigricans</name>
    <dbReference type="NCBI Taxonomy" id="4846"/>
    <lineage>
        <taxon>Eukaryota</taxon>
        <taxon>Fungi</taxon>
        <taxon>Fungi incertae sedis</taxon>
        <taxon>Mucoromycota</taxon>
        <taxon>Mucoromycotina</taxon>
        <taxon>Mucoromycetes</taxon>
        <taxon>Mucorales</taxon>
        <taxon>Mucorineae</taxon>
        <taxon>Rhizopodaceae</taxon>
        <taxon>Rhizopus</taxon>
    </lineage>
</organism>
<dbReference type="GO" id="GO:0031106">
    <property type="term" value="P:septin ring organization"/>
    <property type="evidence" value="ECO:0007669"/>
    <property type="project" value="TreeGrafter"/>
</dbReference>
<evidence type="ECO:0000313" key="5">
    <source>
        <dbReference type="Proteomes" id="UP000253551"/>
    </source>
</evidence>
<dbReference type="InterPro" id="IPR011993">
    <property type="entry name" value="PH-like_dom_sf"/>
</dbReference>
<dbReference type="CDD" id="cd00160">
    <property type="entry name" value="RhoGEF"/>
    <property type="match status" value="1"/>
</dbReference>
<feature type="domain" description="PB1" evidence="3">
    <location>
        <begin position="487"/>
        <end position="572"/>
    </location>
</feature>
<evidence type="ECO:0000259" key="2">
    <source>
        <dbReference type="PROSITE" id="PS50010"/>
    </source>
</evidence>
<dbReference type="Pfam" id="PF00564">
    <property type="entry name" value="PB1"/>
    <property type="match status" value="1"/>
</dbReference>
<dbReference type="InterPro" id="IPR053026">
    <property type="entry name" value="CDC42_GEF"/>
</dbReference>
<dbReference type="GO" id="GO:0043332">
    <property type="term" value="C:mating projection tip"/>
    <property type="evidence" value="ECO:0007669"/>
    <property type="project" value="TreeGrafter"/>
</dbReference>
<dbReference type="InterPro" id="IPR000270">
    <property type="entry name" value="PB1_dom"/>
</dbReference>
<dbReference type="GO" id="GO:0005085">
    <property type="term" value="F:guanyl-nucleotide exchange factor activity"/>
    <property type="evidence" value="ECO:0007669"/>
    <property type="project" value="InterPro"/>
</dbReference>
<dbReference type="SUPFAM" id="SSF54277">
    <property type="entry name" value="CAD &amp; PB1 domains"/>
    <property type="match status" value="1"/>
</dbReference>
<dbReference type="Gene3D" id="3.10.20.90">
    <property type="entry name" value="Phosphatidylinositol 3-kinase Catalytic Subunit, Chain A, domain 1"/>
    <property type="match status" value="1"/>
</dbReference>
<feature type="compositionally biased region" description="Polar residues" evidence="1">
    <location>
        <begin position="362"/>
        <end position="380"/>
    </location>
</feature>
<dbReference type="Gene3D" id="1.20.900.10">
    <property type="entry name" value="Dbl homology (DH) domain"/>
    <property type="match status" value="1"/>
</dbReference>
<dbReference type="GO" id="GO:0005737">
    <property type="term" value="C:cytoplasm"/>
    <property type="evidence" value="ECO:0007669"/>
    <property type="project" value="TreeGrafter"/>
</dbReference>
<dbReference type="PROSITE" id="PS50010">
    <property type="entry name" value="DH_2"/>
    <property type="match status" value="1"/>
</dbReference>
<dbReference type="InterPro" id="IPR000219">
    <property type="entry name" value="DH_dom"/>
</dbReference>
<dbReference type="EMBL" id="PJQM01005422">
    <property type="protein sequence ID" value="RCH81666.1"/>
    <property type="molecule type" value="Genomic_DNA"/>
</dbReference>
<dbReference type="CDD" id="cd05992">
    <property type="entry name" value="PB1"/>
    <property type="match status" value="1"/>
</dbReference>
<dbReference type="InterPro" id="IPR053793">
    <property type="entry name" value="PB1-like"/>
</dbReference>
<comment type="caution">
    <text evidence="4">The sequence shown here is derived from an EMBL/GenBank/DDBJ whole genome shotgun (WGS) entry which is preliminary data.</text>
</comment>
<dbReference type="STRING" id="4846.A0A367IVM4"/>
<dbReference type="GO" id="GO:0035556">
    <property type="term" value="P:intracellular signal transduction"/>
    <property type="evidence" value="ECO:0007669"/>
    <property type="project" value="InterPro"/>
</dbReference>
<feature type="region of interest" description="Disordered" evidence="1">
    <location>
        <begin position="315"/>
        <end position="481"/>
    </location>
</feature>
<dbReference type="Proteomes" id="UP000253551">
    <property type="component" value="Unassembled WGS sequence"/>
</dbReference>
<dbReference type="AlphaFoldDB" id="A0A367IVM4"/>
<reference evidence="4 5" key="1">
    <citation type="journal article" date="2018" name="G3 (Bethesda)">
        <title>Phylogenetic and Phylogenomic Definition of Rhizopus Species.</title>
        <authorList>
            <person name="Gryganskyi A.P."/>
            <person name="Golan J."/>
            <person name="Dolatabadi S."/>
            <person name="Mondo S."/>
            <person name="Robb S."/>
            <person name="Idnurm A."/>
            <person name="Muszewska A."/>
            <person name="Steczkiewicz K."/>
            <person name="Masonjones S."/>
            <person name="Liao H.L."/>
            <person name="Gajdeczka M.T."/>
            <person name="Anike F."/>
            <person name="Vuek A."/>
            <person name="Anishchenko I.M."/>
            <person name="Voigt K."/>
            <person name="de Hoog G.S."/>
            <person name="Smith M.E."/>
            <person name="Heitman J."/>
            <person name="Vilgalys R."/>
            <person name="Stajich J.E."/>
        </authorList>
    </citation>
    <scope>NUCLEOTIDE SEQUENCE [LARGE SCALE GENOMIC DNA]</scope>
    <source>
        <strain evidence="4 5">LSU 92-RS-03</strain>
    </source>
</reference>
<dbReference type="SMART" id="SM00666">
    <property type="entry name" value="PB1"/>
    <property type="match status" value="1"/>
</dbReference>
<evidence type="ECO:0000256" key="1">
    <source>
        <dbReference type="SAM" id="MobiDB-lite"/>
    </source>
</evidence>
<feature type="non-terminal residue" evidence="4">
    <location>
        <position position="1"/>
    </location>
</feature>
<dbReference type="PROSITE" id="PS00741">
    <property type="entry name" value="DH_1"/>
    <property type="match status" value="1"/>
</dbReference>
<dbReference type="PROSITE" id="PS51745">
    <property type="entry name" value="PB1"/>
    <property type="match status" value="1"/>
</dbReference>
<name>A0A367IVM4_RHIST</name>
<proteinExistence type="predicted"/>
<dbReference type="PANTHER" id="PTHR47339">
    <property type="entry name" value="CELL DIVISION CONTROL PROTEIN 24"/>
    <property type="match status" value="1"/>
</dbReference>
<dbReference type="Pfam" id="PF15411">
    <property type="entry name" value="PH_10"/>
    <property type="match status" value="1"/>
</dbReference>
<dbReference type="GO" id="GO:0030010">
    <property type="term" value="P:establishment of cell polarity"/>
    <property type="evidence" value="ECO:0007669"/>
    <property type="project" value="TreeGrafter"/>
</dbReference>
<feature type="compositionally biased region" description="Polar residues" evidence="1">
    <location>
        <begin position="464"/>
        <end position="481"/>
    </location>
</feature>
<feature type="compositionally biased region" description="Low complexity" evidence="1">
    <location>
        <begin position="403"/>
        <end position="412"/>
    </location>
</feature>
<evidence type="ECO:0000313" key="4">
    <source>
        <dbReference type="EMBL" id="RCH81666.1"/>
    </source>
</evidence>
<dbReference type="InterPro" id="IPR035899">
    <property type="entry name" value="DBL_dom_sf"/>
</dbReference>
<dbReference type="SUPFAM" id="SSF48065">
    <property type="entry name" value="DBL homology domain (DH-domain)"/>
    <property type="match status" value="1"/>
</dbReference>
<dbReference type="OrthoDB" id="1594986at2759"/>
<evidence type="ECO:0008006" key="6">
    <source>
        <dbReference type="Google" id="ProtNLM"/>
    </source>
</evidence>
<dbReference type="InterPro" id="IPR001331">
    <property type="entry name" value="GDS_CDC24_CS"/>
</dbReference>
<dbReference type="GO" id="GO:0005634">
    <property type="term" value="C:nucleus"/>
    <property type="evidence" value="ECO:0007669"/>
    <property type="project" value="TreeGrafter"/>
</dbReference>
<dbReference type="PANTHER" id="PTHR47339:SF1">
    <property type="entry name" value="CELL DIVISION CONTROL PROTEIN 24"/>
    <property type="match status" value="1"/>
</dbReference>
<sequence length="573" mass="65702">DYKDEAKVQQVFSTDTMHDLFGNLEALIKFQRMFLVKIEAQAACSKQEQNFGQIFIDAEEKFTVYEPFCANFQIIQDLVIQESHKLQKLAHIMSPDYELPAMLIKPVQRLCKYPLLLQQLIKSTPEDWCYAEINKKGLEAMERVTKNVNETKRIQENSMVIQDLKKKIVVEDGTECLLDKFGSLLLHDKLILQKADSEHTKEMAVFLFQKVILMCKEVKDVNKNSISIKKRRKEGTLIVRGRVPMSRIDHVKGYSNQIGQHILNVTWNEKDVNQTIQLKCRNDELLKQWLNTIIEIKASSKVDLLPATPQTPFPEINPMLNYYDDDEDDYYSSHNQEEETSSAVVESSQAAATRLRSHSYQHRSMPQELSRQPSLGSTPNGYHPPRSYMNGIPGVNLPPLPRSPTRFSTSTTEHSQNHSLPYSPPVSHPSSPDNNTALGALWQRRQQQRQTDTNEPVYERRSRASNLDIQPTTSSKRNSNQDIPEDYIKIKTHYQGSIYVVLVPSSIDYVELSRRIKDKLKLCVQEPSISITGLKYEDEDGDLITINSDEDVQMGFEVKGRNNVVNFHVTAVC</sequence>
<protein>
    <recommendedName>
        <fullName evidence="6">DH domain-containing protein</fullName>
    </recommendedName>
</protein>
<dbReference type="Gene3D" id="2.30.29.30">
    <property type="entry name" value="Pleckstrin-homology domain (PH domain)/Phosphotyrosine-binding domain (PTB)"/>
    <property type="match status" value="1"/>
</dbReference>
<accession>A0A367IVM4</accession>
<dbReference type="SMART" id="SM00325">
    <property type="entry name" value="RhoGEF"/>
    <property type="match status" value="1"/>
</dbReference>
<evidence type="ECO:0000259" key="3">
    <source>
        <dbReference type="PROSITE" id="PS51745"/>
    </source>
</evidence>
<dbReference type="GO" id="GO:0000935">
    <property type="term" value="C:division septum"/>
    <property type="evidence" value="ECO:0007669"/>
    <property type="project" value="TreeGrafter"/>
</dbReference>
<feature type="compositionally biased region" description="Low complexity" evidence="1">
    <location>
        <begin position="341"/>
        <end position="353"/>
    </location>
</feature>
<feature type="domain" description="DH" evidence="2">
    <location>
        <begin position="1"/>
        <end position="151"/>
    </location>
</feature>
<gene>
    <name evidence="4" type="ORF">CU098_004851</name>
</gene>